<proteinExistence type="predicted"/>
<dbReference type="GO" id="GO:0031146">
    <property type="term" value="P:SCF-dependent proteasomal ubiquitin-dependent protein catabolic process"/>
    <property type="evidence" value="ECO:0007669"/>
    <property type="project" value="TreeGrafter"/>
</dbReference>
<dbReference type="GeneID" id="37272137"/>
<name>A0A316Z7V7_9BASI</name>
<dbReference type="Gene3D" id="3.80.10.10">
    <property type="entry name" value="Ribonuclease Inhibitor"/>
    <property type="match status" value="1"/>
</dbReference>
<dbReference type="OrthoDB" id="9994419at2759"/>
<dbReference type="STRING" id="58919.A0A316Z7V7"/>
<evidence type="ECO:0000313" key="3">
    <source>
        <dbReference type="Proteomes" id="UP000245946"/>
    </source>
</evidence>
<dbReference type="Pfam" id="PF13516">
    <property type="entry name" value="LRR_6"/>
    <property type="match status" value="1"/>
</dbReference>
<feature type="region of interest" description="Disordered" evidence="1">
    <location>
        <begin position="723"/>
        <end position="841"/>
    </location>
</feature>
<feature type="compositionally biased region" description="Acidic residues" evidence="1">
    <location>
        <begin position="367"/>
        <end position="380"/>
    </location>
</feature>
<dbReference type="RefSeq" id="XP_025598146.1">
    <property type="nucleotide sequence ID" value="XM_025744593.1"/>
</dbReference>
<dbReference type="AlphaFoldDB" id="A0A316Z7V7"/>
<feature type="compositionally biased region" description="Polar residues" evidence="1">
    <location>
        <begin position="772"/>
        <end position="784"/>
    </location>
</feature>
<evidence type="ECO:0000256" key="1">
    <source>
        <dbReference type="SAM" id="MobiDB-lite"/>
    </source>
</evidence>
<dbReference type="PANTHER" id="PTHR13318:SF190">
    <property type="entry name" value="PARTNER OF PAIRED, ISOFORM B"/>
    <property type="match status" value="1"/>
</dbReference>
<feature type="region of interest" description="Disordered" evidence="1">
    <location>
        <begin position="112"/>
        <end position="166"/>
    </location>
</feature>
<sequence length="898" mass="97001">MAASLSSLPPELLHHIVSLIYLDSLPRAVFRCLDPHGLPSTYPDGRLISSTQRDTQRTLHALSRVTRAFYAAARPLLFRRLQITLPFSFLLLLRTLGAAHLADAYEEHARLRRPSRADTGELEGSSTEEETGDEKELPVALPSIVPPAADELGDVPMASPAPRRKRGAEMSFSAMVAAAGFARATGSRLVVPRGARERLGDIQADEDEAGMQLIWTEQVGGSYSLTLARAARGAHHYPRVLSFESYTTQGMRRTLADGETRFVTPAKLLALITAADGLMGVGFTESMDSAISREVLEGLLFRDGKLMAPSRLRGVSMERPRADRSQRRLQSLDLCGCVSTRFQEGLRSFVDLHLRKFSNRHTSTLVEESEASSETETDGEDERRGRGRETARDRTMSRSDAGRSSASRSQTRSLSRYGRDDDEAPSTHPARATRFPSLRRLGLANVTFPADLITPFVLAFPKLTHLDLTGTRIGPELLTALGSQPSVHLHSLSLARCPLLTSESITELIADSPATAGLVELSLAGTLLHPTPLTEADLRVIITTAPCFRSGALRYLDLSSCPLDDEMLGSLHPQPSLLELGFSALPNISLDAIGRVLRERAPNVQVLSIVETGYALGTALKNTALIDAIIDPCAKTPPMTISQQLAAMGFTPPGGAGAAADVQPPRAPTNLRVIELSPSALRAFGVYHAWRVIFGAGRRGWLVDCAAGPDPDAVDDALVEPQEADAVDESASDRGRARSTSRPPRLARSWEPETPPVRRSPAVSQVRRASPGGSNLRSSLSLKRTASGASRSRSRAPPARRGAEAADMARASSMGSSSAVAAAEEASEAPAPPMVPRDEIIRDLPPEHPRRRALGQLAELNGHTQGNVGWYARKMEVLLGYGLLGREQGHYAYVAYQQ</sequence>
<feature type="region of interest" description="Disordered" evidence="1">
    <location>
        <begin position="363"/>
        <end position="433"/>
    </location>
</feature>
<feature type="compositionally biased region" description="Low complexity" evidence="1">
    <location>
        <begin position="786"/>
        <end position="824"/>
    </location>
</feature>
<feature type="compositionally biased region" description="Low complexity" evidence="1">
    <location>
        <begin position="402"/>
        <end position="416"/>
    </location>
</feature>
<evidence type="ECO:0008006" key="4">
    <source>
        <dbReference type="Google" id="ProtNLM"/>
    </source>
</evidence>
<dbReference type="Proteomes" id="UP000245946">
    <property type="component" value="Unassembled WGS sequence"/>
</dbReference>
<dbReference type="EMBL" id="KZ819293">
    <property type="protein sequence ID" value="PWN97867.1"/>
    <property type="molecule type" value="Genomic_DNA"/>
</dbReference>
<dbReference type="SUPFAM" id="SSF52047">
    <property type="entry name" value="RNI-like"/>
    <property type="match status" value="1"/>
</dbReference>
<reference evidence="2 3" key="1">
    <citation type="journal article" date="2018" name="Mol. Biol. Evol.">
        <title>Broad Genomic Sampling Reveals a Smut Pathogenic Ancestry of the Fungal Clade Ustilaginomycotina.</title>
        <authorList>
            <person name="Kijpornyongpan T."/>
            <person name="Mondo S.J."/>
            <person name="Barry K."/>
            <person name="Sandor L."/>
            <person name="Lee J."/>
            <person name="Lipzen A."/>
            <person name="Pangilinan J."/>
            <person name="LaButti K."/>
            <person name="Hainaut M."/>
            <person name="Henrissat B."/>
            <person name="Grigoriev I.V."/>
            <person name="Spatafora J.W."/>
            <person name="Aime M.C."/>
        </authorList>
    </citation>
    <scope>NUCLEOTIDE SEQUENCE [LARGE SCALE GENOMIC DNA]</scope>
    <source>
        <strain evidence="2 3">MCA 4186</strain>
    </source>
</reference>
<evidence type="ECO:0000313" key="2">
    <source>
        <dbReference type="EMBL" id="PWN97867.1"/>
    </source>
</evidence>
<dbReference type="PANTHER" id="PTHR13318">
    <property type="entry name" value="PARTNER OF PAIRED, ISOFORM B-RELATED"/>
    <property type="match status" value="1"/>
</dbReference>
<accession>A0A316Z7V7</accession>
<feature type="compositionally biased region" description="Basic and acidic residues" evidence="1">
    <location>
        <begin position="381"/>
        <end position="401"/>
    </location>
</feature>
<dbReference type="GO" id="GO:0019005">
    <property type="term" value="C:SCF ubiquitin ligase complex"/>
    <property type="evidence" value="ECO:0007669"/>
    <property type="project" value="TreeGrafter"/>
</dbReference>
<keyword evidence="3" id="KW-1185">Reference proteome</keyword>
<dbReference type="InterPro" id="IPR032675">
    <property type="entry name" value="LRR_dom_sf"/>
</dbReference>
<organism evidence="2 3">
    <name type="scientific">Tilletiopsis washingtonensis</name>
    <dbReference type="NCBI Taxonomy" id="58919"/>
    <lineage>
        <taxon>Eukaryota</taxon>
        <taxon>Fungi</taxon>
        <taxon>Dikarya</taxon>
        <taxon>Basidiomycota</taxon>
        <taxon>Ustilaginomycotina</taxon>
        <taxon>Exobasidiomycetes</taxon>
        <taxon>Entylomatales</taxon>
        <taxon>Entylomatales incertae sedis</taxon>
        <taxon>Tilletiopsis</taxon>
    </lineage>
</organism>
<dbReference type="InterPro" id="IPR001611">
    <property type="entry name" value="Leu-rich_rpt"/>
</dbReference>
<protein>
    <recommendedName>
        <fullName evidence="4">F-box domain-containing protein</fullName>
    </recommendedName>
</protein>
<gene>
    <name evidence="2" type="ORF">FA09DRAFT_343338</name>
</gene>